<sequence>MLRAEIMRRGISYARLVEALAAIGVEDTEGAIKNKVSRGRFSFMFSLQAMVAIGAEWMQVPGAACLLQGEGLGNGGTQALAKARKDPAA</sequence>
<evidence type="ECO:0000259" key="1">
    <source>
        <dbReference type="Pfam" id="PF20075"/>
    </source>
</evidence>
<accession>A0A379PNV5</accession>
<dbReference type="AlphaFoldDB" id="A0A379PNV5"/>
<gene>
    <name evidence="2" type="ORF">NCTC13291_04548</name>
</gene>
<feature type="domain" description="DUF6471" evidence="1">
    <location>
        <begin position="1"/>
        <end position="57"/>
    </location>
</feature>
<dbReference type="InterPro" id="IPR045526">
    <property type="entry name" value="DUF6471"/>
</dbReference>
<proteinExistence type="predicted"/>
<reference evidence="2 3" key="1">
    <citation type="submission" date="2018-06" db="EMBL/GenBank/DDBJ databases">
        <authorList>
            <consortium name="Pathogen Informatics"/>
            <person name="Doyle S."/>
        </authorList>
    </citation>
    <scope>NUCLEOTIDE SEQUENCE [LARGE SCALE GENOMIC DNA]</scope>
    <source>
        <strain evidence="2 3">NCTC13291</strain>
    </source>
</reference>
<dbReference type="EMBL" id="UGVN01000003">
    <property type="protein sequence ID" value="SUE95660.1"/>
    <property type="molecule type" value="Genomic_DNA"/>
</dbReference>
<name>A0A379PNV5_9PROT</name>
<organism evidence="2 3">
    <name type="scientific">Roseomonas mucosa</name>
    <dbReference type="NCBI Taxonomy" id="207340"/>
    <lineage>
        <taxon>Bacteria</taxon>
        <taxon>Pseudomonadati</taxon>
        <taxon>Pseudomonadota</taxon>
        <taxon>Alphaproteobacteria</taxon>
        <taxon>Acetobacterales</taxon>
        <taxon>Roseomonadaceae</taxon>
        <taxon>Roseomonas</taxon>
    </lineage>
</organism>
<dbReference type="GeneID" id="99631752"/>
<dbReference type="RefSeq" id="WP_075823033.1">
    <property type="nucleotide sequence ID" value="NZ_CP025059.1"/>
</dbReference>
<dbReference type="Proteomes" id="UP000254919">
    <property type="component" value="Unassembled WGS sequence"/>
</dbReference>
<evidence type="ECO:0000313" key="2">
    <source>
        <dbReference type="EMBL" id="SUE95660.1"/>
    </source>
</evidence>
<dbReference type="Pfam" id="PF20075">
    <property type="entry name" value="DUF6471"/>
    <property type="match status" value="1"/>
</dbReference>
<evidence type="ECO:0000313" key="3">
    <source>
        <dbReference type="Proteomes" id="UP000254919"/>
    </source>
</evidence>
<protein>
    <recommendedName>
        <fullName evidence="1">DUF6471 domain-containing protein</fullName>
    </recommendedName>
</protein>